<dbReference type="Proteomes" id="UP001596066">
    <property type="component" value="Unassembled WGS sequence"/>
</dbReference>
<keyword evidence="4" id="KW-1185">Reference proteome</keyword>
<evidence type="ECO:0000313" key="4">
    <source>
        <dbReference type="Proteomes" id="UP001596066"/>
    </source>
</evidence>
<accession>A0ABW0VFU4</accession>
<evidence type="ECO:0000259" key="2">
    <source>
        <dbReference type="Pfam" id="PF14219"/>
    </source>
</evidence>
<organism evidence="3 4">
    <name type="scientific">Kitasatospora cinereorecta</name>
    <dbReference type="NCBI Taxonomy" id="285560"/>
    <lineage>
        <taxon>Bacteria</taxon>
        <taxon>Bacillati</taxon>
        <taxon>Actinomycetota</taxon>
        <taxon>Actinomycetes</taxon>
        <taxon>Kitasatosporales</taxon>
        <taxon>Streptomycetaceae</taxon>
        <taxon>Kitasatospora</taxon>
    </lineage>
</organism>
<proteinExistence type="predicted"/>
<feature type="domain" description="DUF4328" evidence="2">
    <location>
        <begin position="55"/>
        <end position="177"/>
    </location>
</feature>
<feature type="transmembrane region" description="Helical" evidence="1">
    <location>
        <begin position="20"/>
        <end position="38"/>
    </location>
</feature>
<reference evidence="4" key="1">
    <citation type="journal article" date="2019" name="Int. J. Syst. Evol. Microbiol.">
        <title>The Global Catalogue of Microorganisms (GCM) 10K type strain sequencing project: providing services to taxonomists for standard genome sequencing and annotation.</title>
        <authorList>
            <consortium name="The Broad Institute Genomics Platform"/>
            <consortium name="The Broad Institute Genome Sequencing Center for Infectious Disease"/>
            <person name="Wu L."/>
            <person name="Ma J."/>
        </authorList>
    </citation>
    <scope>NUCLEOTIDE SEQUENCE [LARGE SCALE GENOMIC DNA]</scope>
    <source>
        <strain evidence="4">CGMCC 4.1622</strain>
    </source>
</reference>
<evidence type="ECO:0000313" key="3">
    <source>
        <dbReference type="EMBL" id="MFC5644586.1"/>
    </source>
</evidence>
<keyword evidence="1" id="KW-0472">Membrane</keyword>
<feature type="transmembrane region" description="Helical" evidence="1">
    <location>
        <begin position="156"/>
        <end position="173"/>
    </location>
</feature>
<protein>
    <submittedName>
        <fullName evidence="3">DUF4328 domain-containing protein</fullName>
    </submittedName>
</protein>
<name>A0ABW0VFU4_9ACTN</name>
<evidence type="ECO:0000256" key="1">
    <source>
        <dbReference type="SAM" id="Phobius"/>
    </source>
</evidence>
<feature type="transmembrane region" description="Helical" evidence="1">
    <location>
        <begin position="130"/>
        <end position="150"/>
    </location>
</feature>
<dbReference type="RefSeq" id="WP_346143099.1">
    <property type="nucleotide sequence ID" value="NZ_BAAAUA010000012.1"/>
</dbReference>
<sequence>MNPAPTAHPTVAHPTVADPGRWAIATQVAIVLYTLLLVGDAIAGGTRSEFFLKTVALALPLMLAACGCFLAWLHRCRLNAEAFAPGTQHHSAGYAIGGWFIPVAMWWIPRRVVLDVWRASGGAGSWLVETWWVAWLANTVGVVVIGRVTGSLGYDALSAGIHVVAAGLAVWLVQRVTAAQRARAAAPARAADHADAVPEAG</sequence>
<feature type="transmembrane region" description="Helical" evidence="1">
    <location>
        <begin position="92"/>
        <end position="109"/>
    </location>
</feature>
<feature type="transmembrane region" description="Helical" evidence="1">
    <location>
        <begin position="50"/>
        <end position="72"/>
    </location>
</feature>
<gene>
    <name evidence="3" type="ORF">ACFPZF_24880</name>
</gene>
<keyword evidence="1" id="KW-0812">Transmembrane</keyword>
<dbReference type="InterPro" id="IPR025565">
    <property type="entry name" value="DUF4328"/>
</dbReference>
<dbReference type="EMBL" id="JBHSOC010000049">
    <property type="protein sequence ID" value="MFC5644586.1"/>
    <property type="molecule type" value="Genomic_DNA"/>
</dbReference>
<dbReference type="Pfam" id="PF14219">
    <property type="entry name" value="DUF4328"/>
    <property type="match status" value="1"/>
</dbReference>
<keyword evidence="1" id="KW-1133">Transmembrane helix</keyword>
<comment type="caution">
    <text evidence="3">The sequence shown here is derived from an EMBL/GenBank/DDBJ whole genome shotgun (WGS) entry which is preliminary data.</text>
</comment>